<feature type="domain" description="HTH iclR-type" evidence="8">
    <location>
        <begin position="88"/>
        <end position="149"/>
    </location>
</feature>
<dbReference type="Gene3D" id="1.10.10.10">
    <property type="entry name" value="Winged helix-like DNA-binding domain superfamily/Winged helix DNA-binding domain"/>
    <property type="match status" value="1"/>
</dbReference>
<dbReference type="GO" id="GO:0003677">
    <property type="term" value="F:DNA binding"/>
    <property type="evidence" value="ECO:0007669"/>
    <property type="project" value="UniProtKB-KW"/>
</dbReference>
<accession>A0A9X7PJN6</accession>
<keyword evidence="1" id="KW-0319">Glycerol metabolism</keyword>
<keyword evidence="4" id="KW-0804">Transcription</keyword>
<evidence type="ECO:0000256" key="2">
    <source>
        <dbReference type="ARBA" id="ARBA00023015"/>
    </source>
</evidence>
<dbReference type="Proteomes" id="UP000242427">
    <property type="component" value="Unassembled WGS sequence"/>
</dbReference>
<evidence type="ECO:0000313" key="10">
    <source>
        <dbReference type="Proteomes" id="UP000242427"/>
    </source>
</evidence>
<evidence type="ECO:0000259" key="8">
    <source>
        <dbReference type="PROSITE" id="PS51077"/>
    </source>
</evidence>
<gene>
    <name evidence="9" type="ORF">B7P34_02235</name>
</gene>
<evidence type="ECO:0000313" key="9">
    <source>
        <dbReference type="EMBL" id="PSJ30399.1"/>
    </source>
</evidence>
<dbReference type="InterPro" id="IPR036388">
    <property type="entry name" value="WH-like_DNA-bd_sf"/>
</dbReference>
<evidence type="ECO:0000256" key="1">
    <source>
        <dbReference type="ARBA" id="ARBA00022798"/>
    </source>
</evidence>
<keyword evidence="10" id="KW-1185">Reference proteome</keyword>
<dbReference type="AlphaFoldDB" id="A0A9X7PJN6"/>
<dbReference type="InterPro" id="IPR036390">
    <property type="entry name" value="WH_DNA-bd_sf"/>
</dbReference>
<keyword evidence="2" id="KW-0805">Transcription regulation</keyword>
<dbReference type="RefSeq" id="WP_106674050.1">
    <property type="nucleotide sequence ID" value="NZ_PXWG01000002.1"/>
</dbReference>
<dbReference type="SMART" id="SM00346">
    <property type="entry name" value="HTH_ICLR"/>
    <property type="match status" value="1"/>
</dbReference>
<dbReference type="FunFam" id="1.10.10.10:FF:000056">
    <property type="entry name" value="IclR family transcriptional regulator"/>
    <property type="match status" value="1"/>
</dbReference>
<reference evidence="9 10" key="1">
    <citation type="submission" date="2018-03" db="EMBL/GenBank/DDBJ databases">
        <title>Chitinolytic properties of Streptosporangium nondiastaticum TBG75A20.</title>
        <authorList>
            <person name="Gayathri V."/>
            <person name="Shiburaj S."/>
        </authorList>
    </citation>
    <scope>NUCLEOTIDE SEQUENCE [LARGE SCALE GENOMIC DNA]</scope>
    <source>
        <strain evidence="9 10">TBG75A20</strain>
    </source>
</reference>
<name>A0A9X7PJN6_9ACTN</name>
<proteinExistence type="predicted"/>
<dbReference type="Pfam" id="PF09339">
    <property type="entry name" value="HTH_IclR"/>
    <property type="match status" value="1"/>
</dbReference>
<dbReference type="OrthoDB" id="60629at2"/>
<dbReference type="PANTHER" id="PTHR30136">
    <property type="entry name" value="HELIX-TURN-HELIX TRANSCRIPTIONAL REGULATOR, ICLR FAMILY"/>
    <property type="match status" value="1"/>
</dbReference>
<dbReference type="EMBL" id="PXWG01000002">
    <property type="protein sequence ID" value="PSJ30399.1"/>
    <property type="molecule type" value="Genomic_DNA"/>
</dbReference>
<evidence type="ECO:0000256" key="5">
    <source>
        <dbReference type="ARBA" id="ARBA00058938"/>
    </source>
</evidence>
<evidence type="ECO:0000256" key="4">
    <source>
        <dbReference type="ARBA" id="ARBA00023163"/>
    </source>
</evidence>
<dbReference type="InterPro" id="IPR005471">
    <property type="entry name" value="Tscrpt_reg_IclR_N"/>
</dbReference>
<dbReference type="GO" id="GO:0003700">
    <property type="term" value="F:DNA-binding transcription factor activity"/>
    <property type="evidence" value="ECO:0007669"/>
    <property type="project" value="TreeGrafter"/>
</dbReference>
<dbReference type="InterPro" id="IPR050707">
    <property type="entry name" value="HTH_MetabolicPath_Reg"/>
</dbReference>
<dbReference type="PANTHER" id="PTHR30136:SF24">
    <property type="entry name" value="HTH-TYPE TRANSCRIPTIONAL REPRESSOR ALLR"/>
    <property type="match status" value="1"/>
</dbReference>
<evidence type="ECO:0000256" key="6">
    <source>
        <dbReference type="ARBA" id="ARBA00070406"/>
    </source>
</evidence>
<dbReference type="GO" id="GO:0045892">
    <property type="term" value="P:negative regulation of DNA-templated transcription"/>
    <property type="evidence" value="ECO:0007669"/>
    <property type="project" value="TreeGrafter"/>
</dbReference>
<evidence type="ECO:0000256" key="3">
    <source>
        <dbReference type="ARBA" id="ARBA00023125"/>
    </source>
</evidence>
<evidence type="ECO:0000256" key="7">
    <source>
        <dbReference type="SAM" id="MobiDB-lite"/>
    </source>
</evidence>
<feature type="region of interest" description="Disordered" evidence="7">
    <location>
        <begin position="59"/>
        <end position="87"/>
    </location>
</feature>
<comment type="function">
    <text evidence="5">May be an activator protein for the gylABX operon.</text>
</comment>
<protein>
    <recommendedName>
        <fullName evidence="6">Glycerol operon regulatory protein</fullName>
    </recommendedName>
</protein>
<sequence length="184" mass="19369">MSHRKPLSPLWRCDGPNRRGACRSTPGFRALSDAEDARGSVGDGPPLVSLSGPVPCDPWGLSVNGSHDGSGADEERSHSRGHRPAHGEPLLDRAFRVLTCLGPDTPVLSLTALAARADLPKATALRIARRLTEHGALERTAAGHYTIGPRLLELATVAPRGHGPRAVTRAMAAQPVVTSPEAPK</sequence>
<organism evidence="9 10">
    <name type="scientific">Streptosporangium nondiastaticum</name>
    <dbReference type="NCBI Taxonomy" id="35764"/>
    <lineage>
        <taxon>Bacteria</taxon>
        <taxon>Bacillati</taxon>
        <taxon>Actinomycetota</taxon>
        <taxon>Actinomycetes</taxon>
        <taxon>Streptosporangiales</taxon>
        <taxon>Streptosporangiaceae</taxon>
        <taxon>Streptosporangium</taxon>
    </lineage>
</organism>
<feature type="region of interest" description="Disordered" evidence="7">
    <location>
        <begin position="1"/>
        <end position="27"/>
    </location>
</feature>
<dbReference type="GO" id="GO:0006071">
    <property type="term" value="P:glycerol metabolic process"/>
    <property type="evidence" value="ECO:0007669"/>
    <property type="project" value="UniProtKB-KW"/>
</dbReference>
<keyword evidence="3" id="KW-0238">DNA-binding</keyword>
<comment type="caution">
    <text evidence="9">The sequence shown here is derived from an EMBL/GenBank/DDBJ whole genome shotgun (WGS) entry which is preliminary data.</text>
</comment>
<dbReference type="PROSITE" id="PS51077">
    <property type="entry name" value="HTH_ICLR"/>
    <property type="match status" value="1"/>
</dbReference>
<dbReference type="SUPFAM" id="SSF46785">
    <property type="entry name" value="Winged helix' DNA-binding domain"/>
    <property type="match status" value="1"/>
</dbReference>